<dbReference type="InterPro" id="IPR010982">
    <property type="entry name" value="Lambda_DNA-bd_dom_sf"/>
</dbReference>
<evidence type="ECO:0000259" key="1">
    <source>
        <dbReference type="Pfam" id="PF13274"/>
    </source>
</evidence>
<accession>A0A6N8J6G7</accession>
<dbReference type="RefSeq" id="WP_157299461.1">
    <property type="nucleotide sequence ID" value="NZ_BAAAZB010000010.1"/>
</dbReference>
<dbReference type="Pfam" id="PF13274">
    <property type="entry name" value="SocA_Panacea"/>
    <property type="match status" value="1"/>
</dbReference>
<evidence type="ECO:0000313" key="3">
    <source>
        <dbReference type="Proteomes" id="UP000468388"/>
    </source>
</evidence>
<dbReference type="EMBL" id="WRXO01000002">
    <property type="protein sequence ID" value="MVT40827.1"/>
    <property type="molecule type" value="Genomic_DNA"/>
</dbReference>
<dbReference type="OrthoDB" id="9804491at2"/>
<dbReference type="InterPro" id="IPR025272">
    <property type="entry name" value="SocA_Panacea"/>
</dbReference>
<dbReference type="Gene3D" id="1.10.260.40">
    <property type="entry name" value="lambda repressor-like DNA-binding domains"/>
    <property type="match status" value="1"/>
</dbReference>
<proteinExistence type="predicted"/>
<evidence type="ECO:0000313" key="2">
    <source>
        <dbReference type="EMBL" id="MVT40827.1"/>
    </source>
</evidence>
<protein>
    <submittedName>
        <fullName evidence="2">DUF4065 domain-containing protein</fullName>
    </submittedName>
</protein>
<name>A0A6N8J6G7_9BACT</name>
<keyword evidence="3" id="KW-1185">Reference proteome</keyword>
<dbReference type="Proteomes" id="UP000468388">
    <property type="component" value="Unassembled WGS sequence"/>
</dbReference>
<gene>
    <name evidence="2" type="ORF">GO495_09575</name>
</gene>
<dbReference type="GO" id="GO:0003677">
    <property type="term" value="F:DNA binding"/>
    <property type="evidence" value="ECO:0007669"/>
    <property type="project" value="InterPro"/>
</dbReference>
<feature type="domain" description="Antitoxin SocA-like Panacea" evidence="1">
    <location>
        <begin position="200"/>
        <end position="311"/>
    </location>
</feature>
<sequence>MKSPITGREMPVKKRKEKFEFRKETFEITYHYYLDEASGDQFTDDHLSEINTNQLYNEYRSKYGIPYPDEIIALREKYGLSANKMSEVLGFGINVYRAYEAGEVPSASNGKFLQQIKKTEFFLSVLESSSQFTAEELEKIHKKIETAINGWRKSEEVYESFLCGNKMPNEYTGYRIPSLDKIANMILYFAQKVQPYKTKLNKLLFYADFLHFRDTVYSISGATYKAIQMGPVPKNFGALFDYAIERKFVDIELIQFEDFVGERFVPVAGVEFNKDLFEDSELLVLEIVARKFADTTVKEIVNISHNEAGWKDNIGGFSPITYKYSFDLIEM</sequence>
<reference evidence="2 3" key="1">
    <citation type="submission" date="2019-12" db="EMBL/GenBank/DDBJ databases">
        <title>The draft genomic sequence of strain Chitinophaga oryziterrae JCM 16595.</title>
        <authorList>
            <person name="Zhang X."/>
        </authorList>
    </citation>
    <scope>NUCLEOTIDE SEQUENCE [LARGE SCALE GENOMIC DNA]</scope>
    <source>
        <strain evidence="2 3">JCM 16595</strain>
    </source>
</reference>
<dbReference type="AlphaFoldDB" id="A0A6N8J6G7"/>
<organism evidence="2 3">
    <name type="scientific">Chitinophaga oryziterrae</name>
    <dbReference type="NCBI Taxonomy" id="1031224"/>
    <lineage>
        <taxon>Bacteria</taxon>
        <taxon>Pseudomonadati</taxon>
        <taxon>Bacteroidota</taxon>
        <taxon>Chitinophagia</taxon>
        <taxon>Chitinophagales</taxon>
        <taxon>Chitinophagaceae</taxon>
        <taxon>Chitinophaga</taxon>
    </lineage>
</organism>
<comment type="caution">
    <text evidence="2">The sequence shown here is derived from an EMBL/GenBank/DDBJ whole genome shotgun (WGS) entry which is preliminary data.</text>
</comment>